<dbReference type="Proteomes" id="UP001519460">
    <property type="component" value="Unassembled WGS sequence"/>
</dbReference>
<gene>
    <name evidence="1" type="ORF">BaRGS_00025962</name>
</gene>
<name>A0ABD0K618_9CAEN</name>
<keyword evidence="2" id="KW-1185">Reference proteome</keyword>
<reference evidence="1 2" key="1">
    <citation type="journal article" date="2023" name="Sci. Data">
        <title>Genome assembly of the Korean intertidal mud-creeper Batillaria attramentaria.</title>
        <authorList>
            <person name="Patra A.K."/>
            <person name="Ho P.T."/>
            <person name="Jun S."/>
            <person name="Lee S.J."/>
            <person name="Kim Y."/>
            <person name="Won Y.J."/>
        </authorList>
    </citation>
    <scope>NUCLEOTIDE SEQUENCE [LARGE SCALE GENOMIC DNA]</scope>
    <source>
        <strain evidence="1">Wonlab-2016</strain>
    </source>
</reference>
<sequence>MLPASRCNVTALESVARRSPDGRSVAIKPRERKTREKCLHPSFAWGARSGLVRSLCFYWAACSLRALPVRHGRPLVRLVPGLASHGERGLASAGETGD</sequence>
<dbReference type="EMBL" id="JACVVK020000238">
    <property type="protein sequence ID" value="KAK7482796.1"/>
    <property type="molecule type" value="Genomic_DNA"/>
</dbReference>
<comment type="caution">
    <text evidence="1">The sequence shown here is derived from an EMBL/GenBank/DDBJ whole genome shotgun (WGS) entry which is preliminary data.</text>
</comment>
<protein>
    <submittedName>
        <fullName evidence="1">Uncharacterized protein</fullName>
    </submittedName>
</protein>
<accession>A0ABD0K618</accession>
<evidence type="ECO:0000313" key="2">
    <source>
        <dbReference type="Proteomes" id="UP001519460"/>
    </source>
</evidence>
<organism evidence="1 2">
    <name type="scientific">Batillaria attramentaria</name>
    <dbReference type="NCBI Taxonomy" id="370345"/>
    <lineage>
        <taxon>Eukaryota</taxon>
        <taxon>Metazoa</taxon>
        <taxon>Spiralia</taxon>
        <taxon>Lophotrochozoa</taxon>
        <taxon>Mollusca</taxon>
        <taxon>Gastropoda</taxon>
        <taxon>Caenogastropoda</taxon>
        <taxon>Sorbeoconcha</taxon>
        <taxon>Cerithioidea</taxon>
        <taxon>Batillariidae</taxon>
        <taxon>Batillaria</taxon>
    </lineage>
</organism>
<proteinExistence type="predicted"/>
<dbReference type="AlphaFoldDB" id="A0ABD0K618"/>
<evidence type="ECO:0000313" key="1">
    <source>
        <dbReference type="EMBL" id="KAK7482796.1"/>
    </source>
</evidence>